<evidence type="ECO:0000256" key="1">
    <source>
        <dbReference type="ARBA" id="ARBA00006082"/>
    </source>
</evidence>
<dbReference type="Pfam" id="PF08676">
    <property type="entry name" value="MutL_C"/>
    <property type="match status" value="1"/>
</dbReference>
<evidence type="ECO:0000259" key="3">
    <source>
        <dbReference type="SMART" id="SM00853"/>
    </source>
</evidence>
<dbReference type="Gene3D" id="3.30.1370.100">
    <property type="entry name" value="MutL, C-terminal domain, regulatory subdomain"/>
    <property type="match status" value="1"/>
</dbReference>
<dbReference type="GO" id="GO:0032389">
    <property type="term" value="C:MutLalpha complex"/>
    <property type="evidence" value="ECO:0007669"/>
    <property type="project" value="TreeGrafter"/>
</dbReference>
<dbReference type="AlphaFoldDB" id="A0A158R598"/>
<dbReference type="Pfam" id="PF13589">
    <property type="entry name" value="HATPase_c_3"/>
    <property type="match status" value="1"/>
</dbReference>
<dbReference type="Pfam" id="PF01119">
    <property type="entry name" value="DNA_mis_repair"/>
    <property type="match status" value="1"/>
</dbReference>
<protein>
    <submittedName>
        <fullName evidence="6">DNA_mis_repair domain-containing protein</fullName>
    </submittedName>
</protein>
<dbReference type="STRING" id="451379.A0A158R598"/>
<dbReference type="InterPro" id="IPR042121">
    <property type="entry name" value="MutL_C_regsub"/>
</dbReference>
<evidence type="ECO:0000313" key="5">
    <source>
        <dbReference type="Proteomes" id="UP000046393"/>
    </source>
</evidence>
<dbReference type="InterPro" id="IPR013507">
    <property type="entry name" value="DNA_mismatch_S5_2-like"/>
</dbReference>
<feature type="domain" description="DNA mismatch repair protein S5" evidence="4">
    <location>
        <begin position="212"/>
        <end position="343"/>
    </location>
</feature>
<keyword evidence="5" id="KW-1185">Reference proteome</keyword>
<dbReference type="InterPro" id="IPR014790">
    <property type="entry name" value="MutL_C"/>
</dbReference>
<dbReference type="PROSITE" id="PS00058">
    <property type="entry name" value="DNA_MISMATCH_REPAIR_1"/>
    <property type="match status" value="1"/>
</dbReference>
<dbReference type="SUPFAM" id="SSF55874">
    <property type="entry name" value="ATPase domain of HSP90 chaperone/DNA topoisomerase II/histidine kinase"/>
    <property type="match status" value="1"/>
</dbReference>
<dbReference type="CDD" id="cd03484">
    <property type="entry name" value="MutL_Trans_hPMS_2_like"/>
    <property type="match status" value="1"/>
</dbReference>
<dbReference type="InterPro" id="IPR036890">
    <property type="entry name" value="HATPase_C_sf"/>
</dbReference>
<dbReference type="CDD" id="cd16926">
    <property type="entry name" value="HATPase_MutL-MLH-PMS-like"/>
    <property type="match status" value="1"/>
</dbReference>
<dbReference type="PANTHER" id="PTHR10073">
    <property type="entry name" value="DNA MISMATCH REPAIR PROTEIN MLH, PMS, MUTL"/>
    <property type="match status" value="1"/>
</dbReference>
<feature type="domain" description="MutL C-terminal dimerisation" evidence="3">
    <location>
        <begin position="449"/>
        <end position="588"/>
    </location>
</feature>
<proteinExistence type="inferred from homology"/>
<comment type="similarity">
    <text evidence="1">Belongs to the DNA mismatch repair MutL/HexB family.</text>
</comment>
<keyword evidence="2" id="KW-0227">DNA damage</keyword>
<dbReference type="GO" id="GO:0005524">
    <property type="term" value="F:ATP binding"/>
    <property type="evidence" value="ECO:0007669"/>
    <property type="project" value="InterPro"/>
</dbReference>
<accession>A0A158R598</accession>
<dbReference type="FunFam" id="3.30.1370.100:FF:000001">
    <property type="entry name" value="Mismatch repair endonuclease pms1, putative"/>
    <property type="match status" value="1"/>
</dbReference>
<reference evidence="6" key="1">
    <citation type="submission" date="2016-04" db="UniProtKB">
        <authorList>
            <consortium name="WormBaseParasite"/>
        </authorList>
    </citation>
    <scope>IDENTIFICATION</scope>
</reference>
<evidence type="ECO:0000259" key="4">
    <source>
        <dbReference type="SMART" id="SM01340"/>
    </source>
</evidence>
<dbReference type="SMART" id="SM00853">
    <property type="entry name" value="MutL_C"/>
    <property type="match status" value="1"/>
</dbReference>
<dbReference type="NCBIfam" id="TIGR00585">
    <property type="entry name" value="mutl"/>
    <property type="match status" value="1"/>
</dbReference>
<dbReference type="InterPro" id="IPR014762">
    <property type="entry name" value="DNA_mismatch_repair_CS"/>
</dbReference>
<dbReference type="Gene3D" id="3.30.565.10">
    <property type="entry name" value="Histidine kinase-like ATPase, C-terminal domain"/>
    <property type="match status" value="1"/>
</dbReference>
<dbReference type="InterPro" id="IPR020568">
    <property type="entry name" value="Ribosomal_Su5_D2-typ_SF"/>
</dbReference>
<dbReference type="Gene3D" id="3.30.230.10">
    <property type="match status" value="1"/>
</dbReference>
<dbReference type="GO" id="GO:0016887">
    <property type="term" value="F:ATP hydrolysis activity"/>
    <property type="evidence" value="ECO:0007669"/>
    <property type="project" value="InterPro"/>
</dbReference>
<dbReference type="GO" id="GO:0030983">
    <property type="term" value="F:mismatched DNA binding"/>
    <property type="evidence" value="ECO:0007669"/>
    <property type="project" value="InterPro"/>
</dbReference>
<evidence type="ECO:0000256" key="2">
    <source>
        <dbReference type="ARBA" id="ARBA00022763"/>
    </source>
</evidence>
<dbReference type="InterPro" id="IPR042120">
    <property type="entry name" value="MutL_C_dimsub"/>
</dbReference>
<dbReference type="GO" id="GO:0006298">
    <property type="term" value="P:mismatch repair"/>
    <property type="evidence" value="ECO:0007669"/>
    <property type="project" value="InterPro"/>
</dbReference>
<name>A0A158R598_9BILA</name>
<dbReference type="SUPFAM" id="SSF118116">
    <property type="entry name" value="DNA mismatch repair protein MutL"/>
    <property type="match status" value="1"/>
</dbReference>
<dbReference type="SUPFAM" id="SSF54211">
    <property type="entry name" value="Ribosomal protein S5 domain 2-like"/>
    <property type="match status" value="1"/>
</dbReference>
<evidence type="ECO:0000313" key="6">
    <source>
        <dbReference type="WBParaSite" id="SMUV_0000600601-mRNA-1"/>
    </source>
</evidence>
<dbReference type="WBParaSite" id="SMUV_0000600601-mRNA-1">
    <property type="protein sequence ID" value="SMUV_0000600601-mRNA-1"/>
    <property type="gene ID" value="SMUV_0000600601"/>
</dbReference>
<dbReference type="GO" id="GO:0140664">
    <property type="term" value="F:ATP-dependent DNA damage sensor activity"/>
    <property type="evidence" value="ECO:0007669"/>
    <property type="project" value="InterPro"/>
</dbReference>
<dbReference type="Gene3D" id="3.30.1540.20">
    <property type="entry name" value="MutL, C-terminal domain, dimerisation subdomain"/>
    <property type="match status" value="1"/>
</dbReference>
<dbReference type="InterPro" id="IPR038973">
    <property type="entry name" value="MutL/Mlh/Pms-like"/>
</dbReference>
<dbReference type="FunFam" id="3.30.565.10:FF:000017">
    <property type="entry name" value="PMS1 homolog 1, mismatch repair system component"/>
    <property type="match status" value="1"/>
</dbReference>
<sequence>MLKNSKQNCRSIKLIPADVRRKISTGQVVVTLAGACKELVDNSLDAGATLIDIRAKNFGADLLEVNDNGVGIKSDDFDQLCKPHSTSKLDSIRDFDSLRTFGFRGEALNALCALSSVTITTRHQTDEVGTKLTFDHNGDIVAKERCIGTLVAVKDLFAPIPVRRKELERTARKEFNKLLTAVQAFAFSRTDIRFCVNTLLSPGNNASIKDVIVSLFGSRAEKGAILEIAYAVPDEDVSFFSLYWHFIISGYISSCAHGHGRSSNDRQFIFFNKRPVVYPKLCRVANEVYQMYNAGQYCMLILFVNVPPDLIDVNVSPDKQTVFFEREKDLLALLRSSLLATFVPVFGQTETLPTNKAWEKESQFGYEQGCSGYKRNTTRKLEDFAFTVVPHIPSNKPSTETCDDRCTSSSLQDSIIYNFNLLVSSYIPFVKMGQVYIIFRKDDFEEMEVIGQFNKGFIITRLRGDLFIVDQHASDEKYNFERFQKHARIQSQSLLRPLPLGLGSFEESLLRDHIDVFNYNGFEFQINDDGCFIIFMILNLFVLITFLDIDEMLSVLREFPGTMYRPTKLRKLFALRACRKSVMIGTALSVSNMEKNCPHGRPTLRHLCSLNVCETGETRSVSFPENGIGTVDTVCNNDS</sequence>
<dbReference type="SMART" id="SM01340">
    <property type="entry name" value="DNA_mis_repair"/>
    <property type="match status" value="1"/>
</dbReference>
<organism evidence="5 6">
    <name type="scientific">Syphacia muris</name>
    <dbReference type="NCBI Taxonomy" id="451379"/>
    <lineage>
        <taxon>Eukaryota</taxon>
        <taxon>Metazoa</taxon>
        <taxon>Ecdysozoa</taxon>
        <taxon>Nematoda</taxon>
        <taxon>Chromadorea</taxon>
        <taxon>Rhabditida</taxon>
        <taxon>Spirurina</taxon>
        <taxon>Oxyuridomorpha</taxon>
        <taxon>Oxyuroidea</taxon>
        <taxon>Oxyuridae</taxon>
        <taxon>Syphacia</taxon>
    </lineage>
</organism>
<dbReference type="InterPro" id="IPR037198">
    <property type="entry name" value="MutL_C_sf"/>
</dbReference>
<dbReference type="InterPro" id="IPR014721">
    <property type="entry name" value="Ribsml_uS5_D2-typ_fold_subgr"/>
</dbReference>
<dbReference type="PANTHER" id="PTHR10073:SF52">
    <property type="entry name" value="MISMATCH REPAIR ENDONUCLEASE PMS2"/>
    <property type="match status" value="1"/>
</dbReference>
<dbReference type="InterPro" id="IPR002099">
    <property type="entry name" value="MutL/Mlh/PMS"/>
</dbReference>
<dbReference type="Proteomes" id="UP000046393">
    <property type="component" value="Unplaced"/>
</dbReference>